<proteinExistence type="predicted"/>
<evidence type="ECO:0000313" key="3">
    <source>
        <dbReference type="Proteomes" id="UP000823618"/>
    </source>
</evidence>
<reference evidence="2" key="1">
    <citation type="submission" date="2020-10" db="EMBL/GenBank/DDBJ databases">
        <authorList>
            <person name="Gilroy R."/>
        </authorList>
    </citation>
    <scope>NUCLEOTIDE SEQUENCE</scope>
    <source>
        <strain evidence="2">E3-2379</strain>
    </source>
</reference>
<name>A0A9D9N8H2_9FIRM</name>
<sequence length="235" mass="27240">MVTKLFHHNIFLYAMTGILVFGILQKILLGMYYQRMAVATENMGLTTKKSLRNLKTKFENSFKLNMNVNNIDAFVDKNMDKQKFLGIPLRAWNRFNWQLCLLVGIMGVAGGLYELLNQYKAEEIALTFTYTIMATLVSLLFEVSLGMGNKKRTISANMKDYFGNYFIHRIGGNGEQEDWKEVPEVSEFKTRTIEEDMEYLKKCLSEIASARNIEKQTITKKEEAMLEDVLRDFFL</sequence>
<keyword evidence="1" id="KW-1133">Transmembrane helix</keyword>
<reference evidence="2" key="2">
    <citation type="journal article" date="2021" name="PeerJ">
        <title>Extensive microbial diversity within the chicken gut microbiome revealed by metagenomics and culture.</title>
        <authorList>
            <person name="Gilroy R."/>
            <person name="Ravi A."/>
            <person name="Getino M."/>
            <person name="Pursley I."/>
            <person name="Horton D.L."/>
            <person name="Alikhan N.F."/>
            <person name="Baker D."/>
            <person name="Gharbi K."/>
            <person name="Hall N."/>
            <person name="Watson M."/>
            <person name="Adriaenssens E.M."/>
            <person name="Foster-Nyarko E."/>
            <person name="Jarju S."/>
            <person name="Secka A."/>
            <person name="Antonio M."/>
            <person name="Oren A."/>
            <person name="Chaudhuri R.R."/>
            <person name="La Ragione R."/>
            <person name="Hildebrand F."/>
            <person name="Pallen M.J."/>
        </authorList>
    </citation>
    <scope>NUCLEOTIDE SEQUENCE</scope>
    <source>
        <strain evidence="2">E3-2379</strain>
    </source>
</reference>
<evidence type="ECO:0000256" key="1">
    <source>
        <dbReference type="SAM" id="Phobius"/>
    </source>
</evidence>
<dbReference type="EMBL" id="JADIML010000226">
    <property type="protein sequence ID" value="MBO8463910.1"/>
    <property type="molecule type" value="Genomic_DNA"/>
</dbReference>
<feature type="transmembrane region" description="Helical" evidence="1">
    <location>
        <begin position="95"/>
        <end position="113"/>
    </location>
</feature>
<protein>
    <submittedName>
        <fullName evidence="2">Uncharacterized protein</fullName>
    </submittedName>
</protein>
<evidence type="ECO:0000313" key="2">
    <source>
        <dbReference type="EMBL" id="MBO8463910.1"/>
    </source>
</evidence>
<keyword evidence="1" id="KW-0812">Transmembrane</keyword>
<dbReference type="AlphaFoldDB" id="A0A9D9N8H2"/>
<feature type="transmembrane region" description="Helical" evidence="1">
    <location>
        <begin position="12"/>
        <end position="33"/>
    </location>
</feature>
<comment type="caution">
    <text evidence="2">The sequence shown here is derived from an EMBL/GenBank/DDBJ whole genome shotgun (WGS) entry which is preliminary data.</text>
</comment>
<feature type="transmembrane region" description="Helical" evidence="1">
    <location>
        <begin position="125"/>
        <end position="145"/>
    </location>
</feature>
<dbReference type="Proteomes" id="UP000823618">
    <property type="component" value="Unassembled WGS sequence"/>
</dbReference>
<keyword evidence="1" id="KW-0472">Membrane</keyword>
<gene>
    <name evidence="2" type="ORF">IAC13_08270</name>
</gene>
<organism evidence="2 3">
    <name type="scientific">Candidatus Scybalomonas excrementavium</name>
    <dbReference type="NCBI Taxonomy" id="2840943"/>
    <lineage>
        <taxon>Bacteria</taxon>
        <taxon>Bacillati</taxon>
        <taxon>Bacillota</taxon>
        <taxon>Clostridia</taxon>
        <taxon>Lachnospirales</taxon>
        <taxon>Lachnospiraceae</taxon>
        <taxon>Lachnospiraceae incertae sedis</taxon>
        <taxon>Candidatus Scybalomonas</taxon>
    </lineage>
</organism>
<accession>A0A9D9N8H2</accession>